<dbReference type="GO" id="GO:0032465">
    <property type="term" value="P:regulation of cytokinesis"/>
    <property type="evidence" value="ECO:0007669"/>
    <property type="project" value="InterPro"/>
</dbReference>
<feature type="region of interest" description="Disordered" evidence="2">
    <location>
        <begin position="267"/>
        <end position="292"/>
    </location>
</feature>
<reference evidence="3" key="2">
    <citation type="journal article" date="2023" name="BMC Genomics">
        <title>Pest status, molecular evolution, and epigenetic factors derived from the genome assembly of Frankliniella fusca, a thysanopteran phytovirus vector.</title>
        <authorList>
            <person name="Catto M.A."/>
            <person name="Labadie P.E."/>
            <person name="Jacobson A.L."/>
            <person name="Kennedy G.G."/>
            <person name="Srinivasan R."/>
            <person name="Hunt B.G."/>
        </authorList>
    </citation>
    <scope>NUCLEOTIDE SEQUENCE</scope>
    <source>
        <strain evidence="3">PL_HMW_Pooled</strain>
    </source>
</reference>
<feature type="compositionally biased region" description="Polar residues" evidence="2">
    <location>
        <begin position="980"/>
        <end position="991"/>
    </location>
</feature>
<dbReference type="Pfam" id="PF16025">
    <property type="entry name" value="CaM_bind"/>
    <property type="match status" value="1"/>
</dbReference>
<feature type="region of interest" description="Disordered" evidence="2">
    <location>
        <begin position="523"/>
        <end position="554"/>
    </location>
</feature>
<evidence type="ECO:0000256" key="1">
    <source>
        <dbReference type="SAM" id="Coils"/>
    </source>
</evidence>
<proteinExistence type="predicted"/>
<reference evidence="3" key="1">
    <citation type="submission" date="2021-07" db="EMBL/GenBank/DDBJ databases">
        <authorList>
            <person name="Catto M.A."/>
            <person name="Jacobson A."/>
            <person name="Kennedy G."/>
            <person name="Labadie P."/>
            <person name="Hunt B.G."/>
            <person name="Srinivasan R."/>
        </authorList>
    </citation>
    <scope>NUCLEOTIDE SEQUENCE</scope>
    <source>
        <strain evidence="3">PL_HMW_Pooled</strain>
        <tissue evidence="3">Head</tissue>
    </source>
</reference>
<dbReference type="EMBL" id="JAHWGI010001412">
    <property type="protein sequence ID" value="KAK3930630.1"/>
    <property type="molecule type" value="Genomic_DNA"/>
</dbReference>
<feature type="region of interest" description="Disordered" evidence="2">
    <location>
        <begin position="452"/>
        <end position="474"/>
    </location>
</feature>
<feature type="region of interest" description="Disordered" evidence="2">
    <location>
        <begin position="980"/>
        <end position="1055"/>
    </location>
</feature>
<feature type="compositionally biased region" description="Polar residues" evidence="2">
    <location>
        <begin position="634"/>
        <end position="647"/>
    </location>
</feature>
<dbReference type="Pfam" id="PF00612">
    <property type="entry name" value="IQ"/>
    <property type="match status" value="1"/>
</dbReference>
<dbReference type="GO" id="GO:0005814">
    <property type="term" value="C:centriole"/>
    <property type="evidence" value="ECO:0007669"/>
    <property type="project" value="InterPro"/>
</dbReference>
<dbReference type="PANTHER" id="PTHR13594:SF1">
    <property type="entry name" value="CENTRIOLAR COILED-COIL PROTEIN OF 110 KDA"/>
    <property type="match status" value="1"/>
</dbReference>
<gene>
    <name evidence="3" type="ORF">KUF71_023986</name>
</gene>
<dbReference type="GO" id="GO:0007099">
    <property type="term" value="P:centriole replication"/>
    <property type="evidence" value="ECO:0007669"/>
    <property type="project" value="InterPro"/>
</dbReference>
<feature type="compositionally biased region" description="Low complexity" evidence="2">
    <location>
        <begin position="278"/>
        <end position="292"/>
    </location>
</feature>
<evidence type="ECO:0000313" key="4">
    <source>
        <dbReference type="Proteomes" id="UP001219518"/>
    </source>
</evidence>
<feature type="compositionally biased region" description="Polar residues" evidence="2">
    <location>
        <begin position="267"/>
        <end position="277"/>
    </location>
</feature>
<feature type="compositionally biased region" description="Polar residues" evidence="2">
    <location>
        <begin position="1034"/>
        <end position="1049"/>
    </location>
</feature>
<feature type="coiled-coil region" evidence="1">
    <location>
        <begin position="578"/>
        <end position="605"/>
    </location>
</feature>
<name>A0AAE1I1K5_9NEOP</name>
<evidence type="ECO:0000313" key="3">
    <source>
        <dbReference type="EMBL" id="KAK3930630.1"/>
    </source>
</evidence>
<keyword evidence="1" id="KW-0175">Coiled coil</keyword>
<accession>A0AAE1I1K5</accession>
<organism evidence="3 4">
    <name type="scientific">Frankliniella fusca</name>
    <dbReference type="NCBI Taxonomy" id="407009"/>
    <lineage>
        <taxon>Eukaryota</taxon>
        <taxon>Metazoa</taxon>
        <taxon>Ecdysozoa</taxon>
        <taxon>Arthropoda</taxon>
        <taxon>Hexapoda</taxon>
        <taxon>Insecta</taxon>
        <taxon>Pterygota</taxon>
        <taxon>Neoptera</taxon>
        <taxon>Paraneoptera</taxon>
        <taxon>Thysanoptera</taxon>
        <taxon>Terebrantia</taxon>
        <taxon>Thripoidea</taxon>
        <taxon>Thripidae</taxon>
        <taxon>Frankliniella</taxon>
    </lineage>
</organism>
<feature type="compositionally biased region" description="Polar residues" evidence="2">
    <location>
        <begin position="215"/>
        <end position="224"/>
    </location>
</feature>
<dbReference type="InterPro" id="IPR033207">
    <property type="entry name" value="CCP110"/>
</dbReference>
<keyword evidence="4" id="KW-1185">Reference proteome</keyword>
<dbReference type="PANTHER" id="PTHR13594">
    <property type="entry name" value="CENTRIOLAR COILED-COIL PROTEIN OF 110 KDA"/>
    <property type="match status" value="1"/>
</dbReference>
<dbReference type="SMART" id="SM00015">
    <property type="entry name" value="IQ"/>
    <property type="match status" value="1"/>
</dbReference>
<dbReference type="Proteomes" id="UP001219518">
    <property type="component" value="Unassembled WGS sequence"/>
</dbReference>
<dbReference type="InterPro" id="IPR000048">
    <property type="entry name" value="IQ_motif_EF-hand-BS"/>
</dbReference>
<dbReference type="AlphaFoldDB" id="A0AAE1I1K5"/>
<dbReference type="Gene3D" id="1.20.5.190">
    <property type="match status" value="1"/>
</dbReference>
<feature type="region of interest" description="Disordered" evidence="2">
    <location>
        <begin position="406"/>
        <end position="426"/>
    </location>
</feature>
<sequence length="1055" mass="116017">MEKRTSPLKEVLEEWLQQNFPSTYTSCIKINGRAILPPLMSEERRMEMRSLRDLAVEVESRIVRKKGSSAQEEASGGEALYEGTVDELHFANSLPTSLAPNINEVNEATNIHNNIKVNDQASISCTNMLKEFDPLAEDNERSDASPSPQLYDINVEDIDKKIQPTDVYSSKPDSANSSVALSYSTDLNNYMDVTEGSVDMSIPCFDIDVKSSGGTRVTTPSTVCPDSADDKCDSSVPWKEGKATYEDLNNYLDSLLNICEGATTKQVKDSNQNVVTNTTSPETSRSTLSPPSLPLGSKPFNNLPPLISPQGSLQTKIMVDNNEISPNENNVPHLEPSSNFFQECALSPVKRGEIPNSYESKVQLYLQNLITDQDSLYQGKSHQPLNLEENVNSQNVAKINATQKDTEANVNGFPEEPPRLVRSNSYTLDSPSPMLLAHMEAELKKNVRNERVVERGSTSHNAGPARRVWDVDPKNMPNWSTRNVSNSNSKTLFPKKSFIRSISAQPTSSTSLEHNALSADAIQDKTKCKSTNSPKSIKNLGPPPPKDGFGNVQGSTLHATAASLVSDESKDKVRALLLQLQLQHNQEMEELINRQRKEKEAIRLALLEEQRASMMRASEEPSVKLQYSKAAAYPSSNPSQSPPTKDSLTVIERRNTSPSIFDKGNSDELQSGLVQYGKTPSISLDDVTASIENIKLIDLESQDCTLNNKIITHRGSAHNTSTLPVLCVSQTVPHNVCSAASYMISSFPPSDGLTSTHLESMTSSLPPEILSLYLANSELPSKNSNVVSSKGQSSSLGKPIPVSTEIVTAKQKTVTSAFTSNFLAGSPKGKRRSWCSRQLFPDDVSQNHPDWVVQTYEVQAATKIQAGVRGYLTRRLLKTERVQNCITTIRDTIVCALQLQQDCAPHVEPSDLQLHGRLIQQLSAACEDLHNIFMGLPVGKRMAIIAADRERLRVRTPRSQSSAGSRPLSRATQIALQRKMNQTDPTDSMTLHSRASSGNRSRRRSWAVESRVRPTPHPTSNNCEVVSGCLSRLSAPTSLPLQRSASAGSSRKPWR</sequence>
<dbReference type="PROSITE" id="PS50096">
    <property type="entry name" value="IQ"/>
    <property type="match status" value="1"/>
</dbReference>
<feature type="region of interest" description="Disordered" evidence="2">
    <location>
        <begin position="215"/>
        <end position="235"/>
    </location>
</feature>
<comment type="caution">
    <text evidence="3">The sequence shown here is derived from an EMBL/GenBank/DDBJ whole genome shotgun (WGS) entry which is preliminary data.</text>
</comment>
<dbReference type="GO" id="GO:1903723">
    <property type="term" value="P:negative regulation of centriole elongation"/>
    <property type="evidence" value="ECO:0007669"/>
    <property type="project" value="TreeGrafter"/>
</dbReference>
<protein>
    <submittedName>
        <fullName evidence="3">Centriolar coiled-coil protein of 110 kDa</fullName>
    </submittedName>
</protein>
<evidence type="ECO:0000256" key="2">
    <source>
        <dbReference type="SAM" id="MobiDB-lite"/>
    </source>
</evidence>
<dbReference type="GO" id="GO:0032053">
    <property type="term" value="P:ciliary basal body organization"/>
    <property type="evidence" value="ECO:0007669"/>
    <property type="project" value="TreeGrafter"/>
</dbReference>
<feature type="region of interest" description="Disordered" evidence="2">
    <location>
        <begin position="628"/>
        <end position="649"/>
    </location>
</feature>